<dbReference type="Pfam" id="PF01547">
    <property type="entry name" value="SBP_bac_1"/>
    <property type="match status" value="1"/>
</dbReference>
<dbReference type="SUPFAM" id="SSF53850">
    <property type="entry name" value="Periplasmic binding protein-like II"/>
    <property type="match status" value="1"/>
</dbReference>
<evidence type="ECO:0000256" key="1">
    <source>
        <dbReference type="SAM" id="SignalP"/>
    </source>
</evidence>
<dbReference type="InterPro" id="IPR006059">
    <property type="entry name" value="SBP"/>
</dbReference>
<evidence type="ECO:0000313" key="3">
    <source>
        <dbReference type="Proteomes" id="UP000516117"/>
    </source>
</evidence>
<evidence type="ECO:0000313" key="2">
    <source>
        <dbReference type="EMBL" id="QNP57184.1"/>
    </source>
</evidence>
<keyword evidence="3" id="KW-1185">Reference proteome</keyword>
<dbReference type="PROSITE" id="PS51257">
    <property type="entry name" value="PROKAR_LIPOPROTEIN"/>
    <property type="match status" value="1"/>
</dbReference>
<name>A0A7H0H9G8_9ACTN</name>
<dbReference type="AlphaFoldDB" id="A0A7H0H9G8"/>
<sequence>MFHVKTLRTLALTATAVSVLALAACTPGSLGSTDPTTSGSGKPGAAAVEITVLVDNAEQSVKTAQAIIDGFNASQSDVKAVMETRPQGTDGDNIVKTRLATGEMTDVFVYNSGSLMAALDPQKNLVPITDEPYMDVLDESFKTAVSSGDDIFGAPVGQAMAGGVLYNKKVYADLGLEVPKTWDAFMANNAKIKEAGIDPVIQTYGETWTSQLLVLADFHNVTAVDGEWAAKFTANKAKFADEPAIKGFQRLQDVHDAGYLNKDFASAKLTQGMQALVDGKGAHYPMLTFAISAYVELADDAAENIGFFAQPGDTEDIYGLTAWTPGGAYIPTTTTGEKLDAAKKFLAYIATTEACDAQSAAMAPTGPYMVKGCTLPDGLPTAVNDLQGYFDEGNVSPALEFVSPVKGPNLEKITVEVGSGIATAADGAARYDEDVKKQAQQLGLEGW</sequence>
<dbReference type="EMBL" id="CP060789">
    <property type="protein sequence ID" value="QNP57184.1"/>
    <property type="molecule type" value="Genomic_DNA"/>
</dbReference>
<keyword evidence="1" id="KW-0732">Signal</keyword>
<dbReference type="Proteomes" id="UP000516117">
    <property type="component" value="Chromosome"/>
</dbReference>
<dbReference type="KEGG" id="tdf:H9L22_07935"/>
<dbReference type="PANTHER" id="PTHR43649">
    <property type="entry name" value="ARABINOSE-BINDING PROTEIN-RELATED"/>
    <property type="match status" value="1"/>
</dbReference>
<feature type="signal peptide" evidence="1">
    <location>
        <begin position="1"/>
        <end position="23"/>
    </location>
</feature>
<protein>
    <submittedName>
        <fullName evidence="2">Extracellular solute-binding protein</fullName>
    </submittedName>
</protein>
<dbReference type="Gene3D" id="3.40.190.10">
    <property type="entry name" value="Periplasmic binding protein-like II"/>
    <property type="match status" value="2"/>
</dbReference>
<feature type="chain" id="PRO_5028863528" evidence="1">
    <location>
        <begin position="24"/>
        <end position="447"/>
    </location>
</feature>
<gene>
    <name evidence="2" type="ORF">H9L22_07935</name>
</gene>
<accession>A0A7H0H9G8</accession>
<reference evidence="2 3" key="1">
    <citation type="submission" date="2020-08" db="EMBL/GenBank/DDBJ databases">
        <title>Genome sequence of Tessaracoccus defluvii JCM 17540T.</title>
        <authorList>
            <person name="Hyun D.-W."/>
            <person name="Bae J.-W."/>
        </authorList>
    </citation>
    <scope>NUCLEOTIDE SEQUENCE [LARGE SCALE GENOMIC DNA]</scope>
    <source>
        <strain evidence="2 3">JCM 17540</strain>
    </source>
</reference>
<dbReference type="RefSeq" id="WP_187722277.1">
    <property type="nucleotide sequence ID" value="NZ_BAABBL010000019.1"/>
</dbReference>
<proteinExistence type="predicted"/>
<organism evidence="2 3">
    <name type="scientific">Tessaracoccus defluvii</name>
    <dbReference type="NCBI Taxonomy" id="1285901"/>
    <lineage>
        <taxon>Bacteria</taxon>
        <taxon>Bacillati</taxon>
        <taxon>Actinomycetota</taxon>
        <taxon>Actinomycetes</taxon>
        <taxon>Propionibacteriales</taxon>
        <taxon>Propionibacteriaceae</taxon>
        <taxon>Tessaracoccus</taxon>
    </lineage>
</organism>
<dbReference type="InterPro" id="IPR050490">
    <property type="entry name" value="Bact_solute-bd_prot1"/>
</dbReference>